<evidence type="ECO:0000256" key="3">
    <source>
        <dbReference type="ARBA" id="ARBA00023012"/>
    </source>
</evidence>
<comment type="subcellular location">
    <subcellularLocation>
        <location evidence="7">Cytoplasm</location>
        <location evidence="7">Cytosol</location>
    </subcellularLocation>
    <subcellularLocation>
        <location evidence="7">Nucleus</location>
    </subcellularLocation>
</comment>
<keyword evidence="1" id="KW-0963">Cytoplasm</keyword>
<accession>A0A7I8KIZ5</accession>
<comment type="domain">
    <text evidence="7">Histidine-containing phosphotransfer domain (HPt) contains an active histidine that mediates the phosphotransfer.</text>
</comment>
<dbReference type="PANTHER" id="PTHR28242:SF30">
    <property type="entry name" value="HISTIDINE-CONTAINING PHOSPHOTRANSFER PROTEIN 2"/>
    <property type="match status" value="1"/>
</dbReference>
<dbReference type="GO" id="GO:0005829">
    <property type="term" value="C:cytosol"/>
    <property type="evidence" value="ECO:0007669"/>
    <property type="project" value="UniProtKB-SubCell"/>
</dbReference>
<dbReference type="EMBL" id="LR746268">
    <property type="protein sequence ID" value="CAA7397068.1"/>
    <property type="molecule type" value="Genomic_DNA"/>
</dbReference>
<comment type="function">
    <text evidence="5">Functions as a two-component phosphorelay mediators between cytokinin sensor histidine kinases and response regulators (B-type ARRs). Plays an important role in propagating cytokinin signal transduction through the multistep His-to-Asp phosphorelay. Functions as a positive regulator of the cytokinin signaling pathway. May play a regulatory role in salt and drought tolerance during plant development.</text>
</comment>
<evidence type="ECO:0000313" key="9">
    <source>
        <dbReference type="EMBL" id="CAA7397068.1"/>
    </source>
</evidence>
<dbReference type="FunFam" id="1.20.120.160:FF:000001">
    <property type="entry name" value="Histidine-containing phosphotransfer protein 1"/>
    <property type="match status" value="1"/>
</dbReference>
<evidence type="ECO:0000256" key="6">
    <source>
        <dbReference type="PROSITE-ProRule" id="PRU00110"/>
    </source>
</evidence>
<dbReference type="InterPro" id="IPR036641">
    <property type="entry name" value="HPT_dom_sf"/>
</dbReference>
<dbReference type="GO" id="GO:0080038">
    <property type="term" value="P:positive regulation of cytokinin-activated signaling pathway"/>
    <property type="evidence" value="ECO:0007669"/>
    <property type="project" value="UniProtKB-ARBA"/>
</dbReference>
<evidence type="ECO:0000313" key="10">
    <source>
        <dbReference type="Proteomes" id="UP000663760"/>
    </source>
</evidence>
<evidence type="ECO:0000256" key="2">
    <source>
        <dbReference type="ARBA" id="ARBA00022864"/>
    </source>
</evidence>
<feature type="modified residue" description="Phosphohistidine" evidence="6">
    <location>
        <position position="79"/>
    </location>
</feature>
<evidence type="ECO:0000256" key="7">
    <source>
        <dbReference type="RuleBase" id="RU369004"/>
    </source>
</evidence>
<dbReference type="AlphaFoldDB" id="A0A7I8KIZ5"/>
<dbReference type="InterPro" id="IPR008207">
    <property type="entry name" value="Sig_transdc_His_kin_Hpt_dom"/>
</dbReference>
<dbReference type="InterPro" id="IPR045871">
    <property type="entry name" value="AHP1-5/YPD1"/>
</dbReference>
<keyword evidence="4" id="KW-0539">Nucleus</keyword>
<organism evidence="9 10">
    <name type="scientific">Spirodela intermedia</name>
    <name type="common">Intermediate duckweed</name>
    <dbReference type="NCBI Taxonomy" id="51605"/>
    <lineage>
        <taxon>Eukaryota</taxon>
        <taxon>Viridiplantae</taxon>
        <taxon>Streptophyta</taxon>
        <taxon>Embryophyta</taxon>
        <taxon>Tracheophyta</taxon>
        <taxon>Spermatophyta</taxon>
        <taxon>Magnoliopsida</taxon>
        <taxon>Liliopsida</taxon>
        <taxon>Araceae</taxon>
        <taxon>Lemnoideae</taxon>
        <taxon>Spirodela</taxon>
    </lineage>
</organism>
<sequence>MAAATLKDQLSGLVNSMFAEGLLDDQFTQLQMLQDANNPGFIAEVITLFCEDAERLLKELTTLLDQVAVDYHKVDAYVHQLKGSSSSVGAQHIKHGCIRFRQFCEENSKEGCVHALNLVKHEYYRLKTKFETMVQLEQRIQAYEGQQQQ</sequence>
<dbReference type="PROSITE" id="PS50894">
    <property type="entry name" value="HPT"/>
    <property type="match status" value="1"/>
</dbReference>
<dbReference type="PANTHER" id="PTHR28242">
    <property type="entry name" value="PHOSPHORELAY INTERMEDIATE PROTEIN YPD1"/>
    <property type="match status" value="1"/>
</dbReference>
<evidence type="ECO:0000259" key="8">
    <source>
        <dbReference type="PROSITE" id="PS50894"/>
    </source>
</evidence>
<proteinExistence type="predicted"/>
<dbReference type="GO" id="GO:0009736">
    <property type="term" value="P:cytokinin-activated signaling pathway"/>
    <property type="evidence" value="ECO:0007669"/>
    <property type="project" value="UniProtKB-KW"/>
</dbReference>
<evidence type="ECO:0000256" key="5">
    <source>
        <dbReference type="ARBA" id="ARBA00057097"/>
    </source>
</evidence>
<name>A0A7I8KIZ5_SPIIN</name>
<dbReference type="GO" id="GO:0009927">
    <property type="term" value="F:histidine phosphotransfer kinase activity"/>
    <property type="evidence" value="ECO:0007669"/>
    <property type="project" value="UniProtKB-UniRule"/>
</dbReference>
<feature type="domain" description="HPt" evidence="8">
    <location>
        <begin position="38"/>
        <end position="143"/>
    </location>
</feature>
<dbReference type="GO" id="GO:0000160">
    <property type="term" value="P:phosphorelay signal transduction system"/>
    <property type="evidence" value="ECO:0007669"/>
    <property type="project" value="UniProtKB-UniRule"/>
</dbReference>
<dbReference type="Pfam" id="PF01627">
    <property type="entry name" value="Hpt"/>
    <property type="match status" value="1"/>
</dbReference>
<protein>
    <recommendedName>
        <fullName evidence="7">Histidine-containing phosphotransfer protein</fullName>
    </recommendedName>
</protein>
<gene>
    <name evidence="9" type="ORF">SI8410_05007731</name>
</gene>
<dbReference type="CDD" id="cd00088">
    <property type="entry name" value="HPT"/>
    <property type="match status" value="1"/>
</dbReference>
<dbReference type="Gene3D" id="1.20.120.160">
    <property type="entry name" value="HPT domain"/>
    <property type="match status" value="1"/>
</dbReference>
<reference evidence="9" key="1">
    <citation type="submission" date="2020-02" db="EMBL/GenBank/DDBJ databases">
        <authorList>
            <person name="Scholz U."/>
            <person name="Mascher M."/>
            <person name="Fiebig A."/>
        </authorList>
    </citation>
    <scope>NUCLEOTIDE SEQUENCE</scope>
</reference>
<keyword evidence="6" id="KW-0597">Phosphoprotein</keyword>
<evidence type="ECO:0000256" key="4">
    <source>
        <dbReference type="ARBA" id="ARBA00023242"/>
    </source>
</evidence>
<dbReference type="SUPFAM" id="SSF47226">
    <property type="entry name" value="Histidine-containing phosphotransfer domain, HPT domain"/>
    <property type="match status" value="1"/>
</dbReference>
<evidence type="ECO:0000256" key="1">
    <source>
        <dbReference type="ARBA" id="ARBA00022490"/>
    </source>
</evidence>
<keyword evidence="10" id="KW-1185">Reference proteome</keyword>
<keyword evidence="2 7" id="KW-0932">Cytokinin signaling pathway</keyword>
<dbReference type="GO" id="GO:0043424">
    <property type="term" value="F:protein histidine kinase binding"/>
    <property type="evidence" value="ECO:0007669"/>
    <property type="project" value="UniProtKB-UniRule"/>
</dbReference>
<dbReference type="OrthoDB" id="1673781at2759"/>
<keyword evidence="3 7" id="KW-0902">Two-component regulatory system</keyword>
<dbReference type="Proteomes" id="UP000663760">
    <property type="component" value="Chromosome 5"/>
</dbReference>
<dbReference type="GO" id="GO:0005634">
    <property type="term" value="C:nucleus"/>
    <property type="evidence" value="ECO:0007669"/>
    <property type="project" value="UniProtKB-SubCell"/>
</dbReference>